<name>A0A7L8K9X6_ECOLX</name>
<keyword evidence="1" id="KW-0614">Plasmid</keyword>
<dbReference type="EMBL" id="MN626604">
    <property type="protein sequence ID" value="QOE89670.1"/>
    <property type="molecule type" value="Genomic_DNA"/>
</dbReference>
<evidence type="ECO:0000313" key="1">
    <source>
        <dbReference type="EMBL" id="QOE89670.1"/>
    </source>
</evidence>
<gene>
    <name evidence="1" type="primary">pRts1_30</name>
</gene>
<proteinExistence type="predicted"/>
<accession>A0A7L8K9X6</accession>
<dbReference type="AlphaFoldDB" id="A0A7L8K9X6"/>
<geneLocation type="plasmid" evidence="1">
    <name>pRts1</name>
</geneLocation>
<organism evidence="1">
    <name type="scientific">Escherichia coli</name>
    <dbReference type="NCBI Taxonomy" id="562"/>
    <lineage>
        <taxon>Bacteria</taxon>
        <taxon>Pseudomonadati</taxon>
        <taxon>Pseudomonadota</taxon>
        <taxon>Gammaproteobacteria</taxon>
        <taxon>Enterobacterales</taxon>
        <taxon>Enterobacteriaceae</taxon>
        <taxon>Escherichia</taxon>
    </lineage>
</organism>
<reference evidence="1" key="1">
    <citation type="journal article" date="2020" name="Commun. Biol.">
        <title>Highly efficient gene transfer in the mouse gut microbiota is enabled by the Incl2 conjugative plasmid TP114.</title>
        <authorList>
            <person name="Neil K."/>
            <person name="Allard N."/>
            <person name="Grenier F."/>
            <person name="Burrus V."/>
            <person name="Rodrigue S."/>
        </authorList>
    </citation>
    <scope>NUCLEOTIDE SEQUENCE</scope>
    <source>
        <strain evidence="1">BM21</strain>
    </source>
</reference>
<protein>
    <submittedName>
        <fullName evidence="1">Uncharacterized protein</fullName>
    </submittedName>
</protein>
<sequence length="154" mass="17794">MKKMLDAKYQLTSGIVRLSQADEWESARKEWQLDHIYKTARPMSCLCGHTPISNVCVLKNRLNKRTTSVGNCCVKKFMGMPSDAIFNAVNRVAKDDSKSANIHTLRLALEKRIITQWEFDFYSDTMNKRKLTPKQVATRKRINQKLGQLMKEVN</sequence>